<organism evidence="1 2">
    <name type="scientific">Pseudidiomarina aquimaris</name>
    <dbReference type="NCBI Taxonomy" id="641841"/>
    <lineage>
        <taxon>Bacteria</taxon>
        <taxon>Pseudomonadati</taxon>
        <taxon>Pseudomonadota</taxon>
        <taxon>Gammaproteobacteria</taxon>
        <taxon>Alteromonadales</taxon>
        <taxon>Idiomarinaceae</taxon>
        <taxon>Pseudidiomarina</taxon>
    </lineage>
</organism>
<dbReference type="Proteomes" id="UP000286678">
    <property type="component" value="Unassembled WGS sequence"/>
</dbReference>
<dbReference type="EMBL" id="PIPT01000003">
    <property type="protein sequence ID" value="RUO48791.1"/>
    <property type="molecule type" value="Genomic_DNA"/>
</dbReference>
<proteinExistence type="predicted"/>
<sequence>MVYCAWRLVSNSFGIFSWRDIGIRDQELIKAFDSVSGQSIVELNYDAQSHDFNFQFEDNSVFSIFCDIASDDESDENYILFSSSEILYIDYQGNIQTEAYAV</sequence>
<keyword evidence="2" id="KW-1185">Reference proteome</keyword>
<gene>
    <name evidence="1" type="ORF">CWE21_05385</name>
</gene>
<comment type="caution">
    <text evidence="1">The sequence shown here is derived from an EMBL/GenBank/DDBJ whole genome shotgun (WGS) entry which is preliminary data.</text>
</comment>
<protein>
    <submittedName>
        <fullName evidence="1">Uncharacterized protein</fullName>
    </submittedName>
</protein>
<evidence type="ECO:0000313" key="2">
    <source>
        <dbReference type="Proteomes" id="UP000286678"/>
    </source>
</evidence>
<dbReference type="AlphaFoldDB" id="A0A432XJA5"/>
<accession>A0A432XJA5</accession>
<name>A0A432XJA5_9GAMM</name>
<evidence type="ECO:0000313" key="1">
    <source>
        <dbReference type="EMBL" id="RUO48791.1"/>
    </source>
</evidence>
<reference evidence="2" key="1">
    <citation type="journal article" date="2018" name="Front. Microbiol.">
        <title>Genome-Based Analysis Reveals the Taxonomy and Diversity of the Family Idiomarinaceae.</title>
        <authorList>
            <person name="Liu Y."/>
            <person name="Lai Q."/>
            <person name="Shao Z."/>
        </authorList>
    </citation>
    <scope>NUCLEOTIDE SEQUENCE [LARGE SCALE GENOMIC DNA]</scope>
    <source>
        <strain evidence="2">SW15</strain>
    </source>
</reference>